<dbReference type="UCSC" id="T01G6.9">
    <property type="organism name" value="c. elegans"/>
</dbReference>
<feature type="transmembrane region" description="Helical" evidence="19">
    <location>
        <begin position="202"/>
        <end position="225"/>
    </location>
</feature>
<dbReference type="PANTHER" id="PTHR22943:SF6">
    <property type="entry name" value="SEVEN TM RECEPTOR"/>
    <property type="match status" value="1"/>
</dbReference>
<keyword evidence="4" id="KW-0716">Sensory transduction</keyword>
<reference evidence="20 21" key="1">
    <citation type="journal article" date="1998" name="Science">
        <title>Genome sequence of the nematode C. elegans: a platform for investigating biology.</title>
        <authorList>
            <consortium name="The C. elegans sequencing consortium"/>
            <person name="Sulson J.E."/>
            <person name="Waterston R."/>
        </authorList>
    </citation>
    <scope>NUCLEOTIDE SEQUENCE [LARGE SCALE GENOMIC DNA]</scope>
    <source>
        <strain evidence="20 21">Bristol N2</strain>
    </source>
</reference>
<dbReference type="Proteomes" id="UP000001940">
    <property type="component" value="Chromosome V"/>
</dbReference>
<dbReference type="EMBL" id="BX284605">
    <property type="protein sequence ID" value="CCD73124.1"/>
    <property type="molecule type" value="Genomic_DNA"/>
</dbReference>
<evidence type="ECO:0000256" key="2">
    <source>
        <dbReference type="ARBA" id="ARBA00022475"/>
    </source>
</evidence>
<dbReference type="PhylomeDB" id="Q9GUD0"/>
<feature type="transmembrane region" description="Helical" evidence="19">
    <location>
        <begin position="289"/>
        <end position="309"/>
    </location>
</feature>
<feature type="transmembrane region" description="Helical" evidence="19">
    <location>
        <begin position="80"/>
        <end position="109"/>
    </location>
</feature>
<evidence type="ECO:0000256" key="1">
    <source>
        <dbReference type="ARBA" id="ARBA00004272"/>
    </source>
</evidence>
<dbReference type="GeneID" id="192045"/>
<dbReference type="OrthoDB" id="5877015at2759"/>
<dbReference type="GO" id="GO:0038022">
    <property type="term" value="F:G protein-coupled olfactory receptor activity"/>
    <property type="evidence" value="ECO:0000318"/>
    <property type="project" value="GO_Central"/>
</dbReference>
<comment type="subcellular location">
    <subcellularLocation>
        <location evidence="1">Cell projection</location>
        <location evidence="1">Cilium membrane</location>
        <topology evidence="1">Multi-pass membrane protein</topology>
    </subcellularLocation>
</comment>
<dbReference type="SUPFAM" id="SSF81321">
    <property type="entry name" value="Family A G protein-coupled receptor-like"/>
    <property type="match status" value="1"/>
</dbReference>
<keyword evidence="7 19" id="KW-1133">Transmembrane helix</keyword>
<dbReference type="FunCoup" id="Q9GUD0">
    <property type="interactions" value="2"/>
</dbReference>
<evidence type="ECO:0000256" key="14">
    <source>
        <dbReference type="ARBA" id="ARBA00061678"/>
    </source>
</evidence>
<evidence type="ECO:0000313" key="22">
    <source>
        <dbReference type="WormBase" id="T01G6.9"/>
    </source>
</evidence>
<keyword evidence="11" id="KW-0325">Glycoprotein</keyword>
<proteinExistence type="inferred from homology"/>
<dbReference type="WormBase" id="T01G6.9">
    <property type="protein sequence ID" value="CE25978"/>
    <property type="gene ID" value="WBGene00006282"/>
    <property type="gene designation" value="str-256"/>
</dbReference>
<feature type="transmembrane region" description="Helical" evidence="19">
    <location>
        <begin position="251"/>
        <end position="277"/>
    </location>
</feature>
<evidence type="ECO:0000256" key="5">
    <source>
        <dbReference type="ARBA" id="ARBA00022692"/>
    </source>
</evidence>
<keyword evidence="8" id="KW-0969">Cilium</keyword>
<evidence type="ECO:0000256" key="4">
    <source>
        <dbReference type="ARBA" id="ARBA00022606"/>
    </source>
</evidence>
<evidence type="ECO:0000256" key="9">
    <source>
        <dbReference type="ARBA" id="ARBA00023136"/>
    </source>
</evidence>
<dbReference type="GO" id="GO:0006935">
    <property type="term" value="P:chemotaxis"/>
    <property type="evidence" value="ECO:0007669"/>
    <property type="project" value="UniProtKB-KW"/>
</dbReference>
<organism evidence="20 21">
    <name type="scientific">Caenorhabditis elegans</name>
    <dbReference type="NCBI Taxonomy" id="6239"/>
    <lineage>
        <taxon>Eukaryota</taxon>
        <taxon>Metazoa</taxon>
        <taxon>Ecdysozoa</taxon>
        <taxon>Nematoda</taxon>
        <taxon>Chromadorea</taxon>
        <taxon>Rhabditida</taxon>
        <taxon>Rhabditina</taxon>
        <taxon>Rhabditomorpha</taxon>
        <taxon>Rhabditoidea</taxon>
        <taxon>Rhabditidae</taxon>
        <taxon>Peloderinae</taxon>
        <taxon>Caenorhabditis</taxon>
    </lineage>
</organism>
<evidence type="ECO:0000256" key="10">
    <source>
        <dbReference type="ARBA" id="ARBA00023170"/>
    </source>
</evidence>
<dbReference type="Pfam" id="PF10326">
    <property type="entry name" value="7TM_GPCR_Str"/>
    <property type="match status" value="1"/>
</dbReference>
<keyword evidence="2" id="KW-1003">Cell membrane</keyword>
<gene>
    <name evidence="20 22" type="primary">str-256</name>
    <name evidence="20" type="ORF">CELE_T01G6.9</name>
    <name evidence="22" type="ORF">T01G6.9</name>
</gene>
<evidence type="ECO:0000256" key="17">
    <source>
        <dbReference type="ARBA" id="ARBA00078653"/>
    </source>
</evidence>
<dbReference type="OMA" id="AMGVITI"/>
<evidence type="ECO:0000256" key="16">
    <source>
        <dbReference type="ARBA" id="ARBA00067967"/>
    </source>
</evidence>
<name>Q9GUD0_CAEEL</name>
<dbReference type="GO" id="GO:0042048">
    <property type="term" value="P:olfactory behavior"/>
    <property type="evidence" value="ECO:0000318"/>
    <property type="project" value="GO_Central"/>
</dbReference>
<dbReference type="AlphaFoldDB" id="Q9GUD0"/>
<dbReference type="GO" id="GO:0005886">
    <property type="term" value="C:plasma membrane"/>
    <property type="evidence" value="ECO:0000318"/>
    <property type="project" value="GO_Central"/>
</dbReference>
<evidence type="ECO:0000256" key="15">
    <source>
        <dbReference type="ARBA" id="ARBA00064300"/>
    </source>
</evidence>
<keyword evidence="5 19" id="KW-0812">Transmembrane</keyword>
<comment type="similarity">
    <text evidence="14">Belongs to the nematode receptor-like protein str family.</text>
</comment>
<dbReference type="RefSeq" id="NP_503223.1">
    <property type="nucleotide sequence ID" value="NM_070822.1"/>
</dbReference>
<dbReference type="CTD" id="192045"/>
<comment type="function">
    <text evidence="13">An odorant receptor which affects chemotaxis to the volatile odorant diacetyl. Specifies AWA neuronal cell fate via the odr-7 pathway.</text>
</comment>
<dbReference type="eggNOG" id="ENOG502TFZV">
    <property type="taxonomic scope" value="Eukaryota"/>
</dbReference>
<dbReference type="STRING" id="6239.T01G6.9.1"/>
<keyword evidence="6" id="KW-0552">Olfaction</keyword>
<dbReference type="FunFam" id="1.20.1070.10:FF:000128">
    <property type="entry name" value="Seven TM Receptor"/>
    <property type="match status" value="1"/>
</dbReference>
<dbReference type="PANTHER" id="PTHR22943">
    <property type="entry name" value="7-TRANSMEMBRANE DOMAIN RECEPTOR C.ELEGANS"/>
    <property type="match status" value="1"/>
</dbReference>
<keyword evidence="9 19" id="KW-0472">Membrane</keyword>
<evidence type="ECO:0000256" key="8">
    <source>
        <dbReference type="ARBA" id="ARBA00023069"/>
    </source>
</evidence>
<sequence length="353" mass="40010">MKIDDIVFLNSSAVFAIAIIFLLICLILKKSPQSLGSYKYLMIYIDLFELAYAFLYFLEKPKLLTKESAFFLIVNWKESLFPKFVVCVLDLLFVGCFGFSIAILALHFIYRFFSITNNPHLKSFDSWKIVLWFMIPALNGLAFMCTGGILMSADPQTDRFLNENYQEISENTTSLEDLYYVGPLFWPKHDNSTTEQYFSWKAAKACIIAMGVITISSSIMLYFGVKGYRMMSKLIATAGVSYKFKTIQKQLFIALLFQTAIPVFLMHLPATAIYVTIFLGNSKEIIGEIISLTIALYPALNPIPTLFVVKNYRKAIIDAFCYFFNIAGCGQKVVPMTITATASTRNSNILDRS</sequence>
<evidence type="ECO:0000256" key="19">
    <source>
        <dbReference type="SAM" id="Phobius"/>
    </source>
</evidence>
<dbReference type="GO" id="GO:0060170">
    <property type="term" value="C:ciliary membrane"/>
    <property type="evidence" value="ECO:0007669"/>
    <property type="project" value="UniProtKB-SubCell"/>
</dbReference>
<dbReference type="KEGG" id="cel:CELE_T01G6.9"/>
<dbReference type="InterPro" id="IPR019428">
    <property type="entry name" value="7TM_GPCR_serpentine_rcpt_Str"/>
</dbReference>
<keyword evidence="10 20" id="KW-0675">Receptor</keyword>
<dbReference type="PaxDb" id="6239-T01G6.9"/>
<feature type="transmembrane region" description="Helical" evidence="19">
    <location>
        <begin position="40"/>
        <end position="58"/>
    </location>
</feature>
<evidence type="ECO:0000313" key="20">
    <source>
        <dbReference type="EMBL" id="CCD73124.1"/>
    </source>
</evidence>
<keyword evidence="3" id="KW-0145">Chemotaxis</keyword>
<feature type="transmembrane region" description="Helical" evidence="19">
    <location>
        <begin position="129"/>
        <end position="151"/>
    </location>
</feature>
<evidence type="ECO:0000256" key="6">
    <source>
        <dbReference type="ARBA" id="ARBA00022725"/>
    </source>
</evidence>
<feature type="transmembrane region" description="Helical" evidence="19">
    <location>
        <begin position="6"/>
        <end position="28"/>
    </location>
</feature>
<evidence type="ECO:0000256" key="7">
    <source>
        <dbReference type="ARBA" id="ARBA00022989"/>
    </source>
</evidence>
<accession>Q9GUD0</accession>
<evidence type="ECO:0000256" key="3">
    <source>
        <dbReference type="ARBA" id="ARBA00022500"/>
    </source>
</evidence>
<dbReference type="InParanoid" id="Q9GUD0"/>
<evidence type="ECO:0000256" key="12">
    <source>
        <dbReference type="ARBA" id="ARBA00023273"/>
    </source>
</evidence>
<evidence type="ECO:0000313" key="21">
    <source>
        <dbReference type="Proteomes" id="UP000001940"/>
    </source>
</evidence>
<protein>
    <recommendedName>
        <fullName evidence="16">Serpentine receptor class r-10</fullName>
    </recommendedName>
    <alternativeName>
        <fullName evidence="17">Odorant response abnormal protein 10</fullName>
    </alternativeName>
    <alternativeName>
        <fullName evidence="18">Olfactory receptor 10</fullName>
    </alternativeName>
</protein>
<keyword evidence="21" id="KW-1185">Reference proteome</keyword>
<evidence type="ECO:0000256" key="11">
    <source>
        <dbReference type="ARBA" id="ARBA00023180"/>
    </source>
</evidence>
<dbReference type="AGR" id="WB:WBGene00006282"/>
<dbReference type="HOGENOM" id="CLU_036335_2_0_1"/>
<evidence type="ECO:0000256" key="18">
    <source>
        <dbReference type="ARBA" id="ARBA00082489"/>
    </source>
</evidence>
<dbReference type="GO" id="GO:0007186">
    <property type="term" value="P:G protein-coupled receptor signaling pathway"/>
    <property type="evidence" value="ECO:0000318"/>
    <property type="project" value="GO_Central"/>
</dbReference>
<keyword evidence="12" id="KW-0966">Cell projection</keyword>
<comment type="subunit">
    <text evidence="15">Interacts with odr-4.</text>
</comment>
<evidence type="ECO:0000256" key="13">
    <source>
        <dbReference type="ARBA" id="ARBA00054965"/>
    </source>
</evidence>